<keyword evidence="2" id="KW-0233">DNA recombination</keyword>
<accession>A0ABN2MP56</accession>
<dbReference type="Pfam" id="PF00589">
    <property type="entry name" value="Phage_integrase"/>
    <property type="match status" value="1"/>
</dbReference>
<dbReference type="Gene3D" id="1.10.443.10">
    <property type="entry name" value="Intergrase catalytic core"/>
    <property type="match status" value="1"/>
</dbReference>
<dbReference type="PROSITE" id="PS51898">
    <property type="entry name" value="TYR_RECOMBINASE"/>
    <property type="match status" value="1"/>
</dbReference>
<dbReference type="InterPro" id="IPR011010">
    <property type="entry name" value="DNA_brk_join_enz"/>
</dbReference>
<gene>
    <name evidence="4" type="ORF">GCM10009836_08330</name>
</gene>
<dbReference type="Gene3D" id="1.10.150.130">
    <property type="match status" value="1"/>
</dbReference>
<evidence type="ECO:0000313" key="4">
    <source>
        <dbReference type="EMBL" id="GAA1832526.1"/>
    </source>
</evidence>
<dbReference type="InterPro" id="IPR010998">
    <property type="entry name" value="Integrase_recombinase_N"/>
</dbReference>
<dbReference type="InterPro" id="IPR013762">
    <property type="entry name" value="Integrase-like_cat_sf"/>
</dbReference>
<evidence type="ECO:0000256" key="1">
    <source>
        <dbReference type="ARBA" id="ARBA00023125"/>
    </source>
</evidence>
<dbReference type="EMBL" id="BAAAQK010000003">
    <property type="protein sequence ID" value="GAA1832526.1"/>
    <property type="molecule type" value="Genomic_DNA"/>
</dbReference>
<dbReference type="InterPro" id="IPR052925">
    <property type="entry name" value="Phage_Integrase-like_Recomb"/>
</dbReference>
<keyword evidence="1" id="KW-0238">DNA-binding</keyword>
<evidence type="ECO:0000256" key="2">
    <source>
        <dbReference type="ARBA" id="ARBA00023172"/>
    </source>
</evidence>
<keyword evidence="5" id="KW-1185">Reference proteome</keyword>
<dbReference type="RefSeq" id="WP_344412494.1">
    <property type="nucleotide sequence ID" value="NZ_BAAAQK010000003.1"/>
</dbReference>
<dbReference type="PANTHER" id="PTHR34605">
    <property type="entry name" value="PHAGE_INTEGRASE DOMAIN-CONTAINING PROTEIN"/>
    <property type="match status" value="1"/>
</dbReference>
<dbReference type="PANTHER" id="PTHR34605:SF3">
    <property type="entry name" value="P CELL-TYPE AGGLUTINATION PROTEIN MAP4-LIKE-RELATED"/>
    <property type="match status" value="1"/>
</dbReference>
<dbReference type="InterPro" id="IPR002104">
    <property type="entry name" value="Integrase_catalytic"/>
</dbReference>
<dbReference type="SUPFAM" id="SSF47823">
    <property type="entry name" value="lambda integrase-like, N-terminal domain"/>
    <property type="match status" value="1"/>
</dbReference>
<dbReference type="Proteomes" id="UP001500449">
    <property type="component" value="Unassembled WGS sequence"/>
</dbReference>
<sequence>MDPQVTARITALDAAADHYLDAERVASTREAYARDWTAWEDYTRWAGIPLLSGGRGALVGFVLWHEQGSPRAGRPAGEPAAPATIRRRLAGALHGLRRFGADLDARAPAAAREALVIYRRRLTEGGIARGRGQAHAVDLKAVLAMSAACPDTRCGRRDRAMITLGFYGATRASDQAHLLATDVTVEQNGVVLDVRVGKTTGRSALPRRRHPLLCPRAAWLAWREVTGPGGPAFRRVDRHDTVHDAPLSPDAVTAVIARAGARAGLDHAVTCHSLRAGFATESYRAGASLLDIATQGRWAPGSQELFRYIRTVDQWRHNAADGLDLDP</sequence>
<name>A0ABN2MP56_9PSEU</name>
<reference evidence="4 5" key="1">
    <citation type="journal article" date="2019" name="Int. J. Syst. Evol. Microbiol.">
        <title>The Global Catalogue of Microorganisms (GCM) 10K type strain sequencing project: providing services to taxonomists for standard genome sequencing and annotation.</title>
        <authorList>
            <consortium name="The Broad Institute Genomics Platform"/>
            <consortium name="The Broad Institute Genome Sequencing Center for Infectious Disease"/>
            <person name="Wu L."/>
            <person name="Ma J."/>
        </authorList>
    </citation>
    <scope>NUCLEOTIDE SEQUENCE [LARGE SCALE GENOMIC DNA]</scope>
    <source>
        <strain evidence="4 5">JCM 16009</strain>
    </source>
</reference>
<feature type="domain" description="Tyr recombinase" evidence="3">
    <location>
        <begin position="132"/>
        <end position="321"/>
    </location>
</feature>
<dbReference type="SUPFAM" id="SSF56349">
    <property type="entry name" value="DNA breaking-rejoining enzymes"/>
    <property type="match status" value="1"/>
</dbReference>
<evidence type="ECO:0000259" key="3">
    <source>
        <dbReference type="PROSITE" id="PS51898"/>
    </source>
</evidence>
<evidence type="ECO:0000313" key="5">
    <source>
        <dbReference type="Proteomes" id="UP001500449"/>
    </source>
</evidence>
<comment type="caution">
    <text evidence="4">The sequence shown here is derived from an EMBL/GenBank/DDBJ whole genome shotgun (WGS) entry which is preliminary data.</text>
</comment>
<protein>
    <submittedName>
        <fullName evidence="4">Site-specific integrase</fullName>
    </submittedName>
</protein>
<proteinExistence type="predicted"/>
<organism evidence="4 5">
    <name type="scientific">Pseudonocardia ailaonensis</name>
    <dbReference type="NCBI Taxonomy" id="367279"/>
    <lineage>
        <taxon>Bacteria</taxon>
        <taxon>Bacillati</taxon>
        <taxon>Actinomycetota</taxon>
        <taxon>Actinomycetes</taxon>
        <taxon>Pseudonocardiales</taxon>
        <taxon>Pseudonocardiaceae</taxon>
        <taxon>Pseudonocardia</taxon>
    </lineage>
</organism>